<evidence type="ECO:0000313" key="1">
    <source>
        <dbReference type="EMBL" id="EPQ28005.1"/>
    </source>
</evidence>
<name>A0A061H7P7_9BASI</name>
<proteinExistence type="predicted"/>
<sequence>MPGRPCAGSGSARWRQCCSVRPGRRRGSQGRDGLAFRPCAFMAMAGRAANVARSISSLGTKWQGRKGVQRCPWSRQAHDGVEESQPQQRLQVCGASKYDRCCVRSKGR</sequence>
<dbReference type="RefSeq" id="XP_007880049.1">
    <property type="nucleotide sequence ID" value="XM_007881858.1"/>
</dbReference>
<dbReference type="KEGG" id="pfp:PFL1_04332"/>
<evidence type="ECO:0000313" key="2">
    <source>
        <dbReference type="Proteomes" id="UP000053664"/>
    </source>
</evidence>
<accession>A0A061H7P7</accession>
<gene>
    <name evidence="1" type="ORF">PFL1_04332</name>
</gene>
<dbReference type="HOGENOM" id="CLU_2198104_0_0_1"/>
<dbReference type="EMBL" id="KE361636">
    <property type="protein sequence ID" value="EPQ28005.1"/>
    <property type="molecule type" value="Genomic_DNA"/>
</dbReference>
<dbReference type="GeneID" id="19318437"/>
<organism evidence="1 2">
    <name type="scientific">Pseudozyma flocculosa PF-1</name>
    <dbReference type="NCBI Taxonomy" id="1277687"/>
    <lineage>
        <taxon>Eukaryota</taxon>
        <taxon>Fungi</taxon>
        <taxon>Dikarya</taxon>
        <taxon>Basidiomycota</taxon>
        <taxon>Ustilaginomycotina</taxon>
        <taxon>Ustilaginomycetes</taxon>
        <taxon>Ustilaginales</taxon>
        <taxon>Ustilaginaceae</taxon>
        <taxon>Pseudozyma</taxon>
    </lineage>
</organism>
<protein>
    <submittedName>
        <fullName evidence="1">Uncharacterized protein</fullName>
    </submittedName>
</protein>
<reference evidence="1 2" key="1">
    <citation type="journal article" date="2013" name="Plant Cell">
        <title>The transition from a phytopathogenic smut ancestor to an anamorphic biocontrol agent deciphered by comparative whole-genome analysis.</title>
        <authorList>
            <person name="Lefebvre F."/>
            <person name="Joly D.L."/>
            <person name="Labbe C."/>
            <person name="Teichmann B."/>
            <person name="Linning R."/>
            <person name="Belzile F."/>
            <person name="Bakkeren G."/>
            <person name="Belanger R.R."/>
        </authorList>
    </citation>
    <scope>NUCLEOTIDE SEQUENCE [LARGE SCALE GENOMIC DNA]</scope>
    <source>
        <strain evidence="1 2">PF-1</strain>
    </source>
</reference>
<dbReference type="Proteomes" id="UP000053664">
    <property type="component" value="Unassembled WGS sequence"/>
</dbReference>
<dbReference type="AlphaFoldDB" id="A0A061H7P7"/>